<evidence type="ECO:0000256" key="1">
    <source>
        <dbReference type="SAM" id="MobiDB-lite"/>
    </source>
</evidence>
<feature type="chain" id="PRO_5042065016" evidence="2">
    <location>
        <begin position="23"/>
        <end position="357"/>
    </location>
</feature>
<feature type="region of interest" description="Disordered" evidence="1">
    <location>
        <begin position="42"/>
        <end position="99"/>
    </location>
</feature>
<accession>A0AAD2FCL4</accession>
<proteinExistence type="predicted"/>
<evidence type="ECO:0000313" key="3">
    <source>
        <dbReference type="EMBL" id="CAJ1920857.1"/>
    </source>
</evidence>
<keyword evidence="2" id="KW-0732">Signal</keyword>
<feature type="compositionally biased region" description="Low complexity" evidence="1">
    <location>
        <begin position="60"/>
        <end position="69"/>
    </location>
</feature>
<name>A0AAD2FCL4_9STRA</name>
<dbReference type="AlphaFoldDB" id="A0AAD2FCL4"/>
<reference evidence="3" key="1">
    <citation type="submission" date="2023-08" db="EMBL/GenBank/DDBJ databases">
        <authorList>
            <person name="Audoor S."/>
            <person name="Bilcke G."/>
        </authorList>
    </citation>
    <scope>NUCLEOTIDE SEQUENCE</scope>
</reference>
<keyword evidence="4" id="KW-1185">Reference proteome</keyword>
<organism evidence="3 4">
    <name type="scientific">Cylindrotheca closterium</name>
    <dbReference type="NCBI Taxonomy" id="2856"/>
    <lineage>
        <taxon>Eukaryota</taxon>
        <taxon>Sar</taxon>
        <taxon>Stramenopiles</taxon>
        <taxon>Ochrophyta</taxon>
        <taxon>Bacillariophyta</taxon>
        <taxon>Bacillariophyceae</taxon>
        <taxon>Bacillariophycidae</taxon>
        <taxon>Bacillariales</taxon>
        <taxon>Bacillariaceae</taxon>
        <taxon>Cylindrotheca</taxon>
    </lineage>
</organism>
<comment type="caution">
    <text evidence="3">The sequence shown here is derived from an EMBL/GenBank/DDBJ whole genome shotgun (WGS) entry which is preliminary data.</text>
</comment>
<protein>
    <submittedName>
        <fullName evidence="3">Uncharacterized protein</fullName>
    </submittedName>
</protein>
<feature type="signal peptide" evidence="2">
    <location>
        <begin position="1"/>
        <end position="22"/>
    </location>
</feature>
<dbReference type="Proteomes" id="UP001295423">
    <property type="component" value="Unassembled WGS sequence"/>
</dbReference>
<evidence type="ECO:0000256" key="2">
    <source>
        <dbReference type="SAM" id="SignalP"/>
    </source>
</evidence>
<sequence length="357" mass="39669">MTMRNVHALGIAFATLPLFSDGFTCPTFHIQESKVILLATESTGPKASGRRRTSRRTIADADSASGPRASRPRRERPQQPAPFDGKAMTAVQDPNEGATPLNLHDAISDGNIKCMSEGIQFDQAVKTPAFKFMSLDDLFGKDVGLSTKFNAEAKFREDLRIAIRQDIFDSTPFYASLSEKAASVLLLPDSSLEGSWRMPESMNRMNKTTAVLAEALGESALTGDELMKAIGDLCGSRPSTHFIDIYGVQDRAIGHSFHMDFGKSPLNTTQTVLWGWPREDDYNGCGVFSHVIPLEEECWAPENHPRMEPVLFSGSFEENNIVRPRYQPGRELLIYRDVDVVHSAPDVTYRTSVMRFM</sequence>
<gene>
    <name evidence="3" type="ORF">CYCCA115_LOCUS905</name>
</gene>
<evidence type="ECO:0000313" key="4">
    <source>
        <dbReference type="Proteomes" id="UP001295423"/>
    </source>
</evidence>
<dbReference type="EMBL" id="CAKOGP040000002">
    <property type="protein sequence ID" value="CAJ1920857.1"/>
    <property type="molecule type" value="Genomic_DNA"/>
</dbReference>